<dbReference type="EMBL" id="RSCE01000007">
    <property type="protein sequence ID" value="RSH80938.1"/>
    <property type="molecule type" value="Genomic_DNA"/>
</dbReference>
<dbReference type="GeneID" id="39592910"/>
<dbReference type="OrthoDB" id="444265at2759"/>
<sequence>MPRDSPPHSRQRSRSPRRDRDRPREYDRRSPRRRSPDRERERGDRGERGERGDRGDRDRGDRDRDRRDGTDRRRDDTYSSRGRDEGYSARDREKERDGDRKRFDEDTGGEVARAPSPIKPNFGNSGLLAKEANTVKGVAMKYHEPPEARKPVQNWRLYVFKGDEQVDLIHIYRQSCYLVGRDTVVTDIPIAHPSCSKQHAAIQFRQITKRNEFGDQKSEVKPFVIDLDSTNGTYVNGEEIPKSRYYELRASDVLKFGTSSREYVLLHEDAGK</sequence>
<dbReference type="SUPFAM" id="SSF49879">
    <property type="entry name" value="SMAD/FHA domain"/>
    <property type="match status" value="1"/>
</dbReference>
<dbReference type="Gene3D" id="2.60.200.20">
    <property type="match status" value="1"/>
</dbReference>
<dbReference type="RefSeq" id="XP_028475657.1">
    <property type="nucleotide sequence ID" value="XM_028623683.1"/>
</dbReference>
<gene>
    <name evidence="3" type="ORF">EHS24_008367</name>
</gene>
<evidence type="ECO:0000313" key="4">
    <source>
        <dbReference type="Proteomes" id="UP000279236"/>
    </source>
</evidence>
<protein>
    <recommendedName>
        <fullName evidence="2">FHA domain-containing protein</fullName>
    </recommendedName>
</protein>
<dbReference type="InterPro" id="IPR050923">
    <property type="entry name" value="Cell_Proc_Reg/RNA_Proc"/>
</dbReference>
<organism evidence="3 4">
    <name type="scientific">Apiotrichum porosum</name>
    <dbReference type="NCBI Taxonomy" id="105984"/>
    <lineage>
        <taxon>Eukaryota</taxon>
        <taxon>Fungi</taxon>
        <taxon>Dikarya</taxon>
        <taxon>Basidiomycota</taxon>
        <taxon>Agaricomycotina</taxon>
        <taxon>Tremellomycetes</taxon>
        <taxon>Trichosporonales</taxon>
        <taxon>Trichosporonaceae</taxon>
        <taxon>Apiotrichum</taxon>
    </lineage>
</organism>
<dbReference type="SMART" id="SM00240">
    <property type="entry name" value="FHA"/>
    <property type="match status" value="1"/>
</dbReference>
<dbReference type="InterPro" id="IPR000253">
    <property type="entry name" value="FHA_dom"/>
</dbReference>
<evidence type="ECO:0000313" key="3">
    <source>
        <dbReference type="EMBL" id="RSH80938.1"/>
    </source>
</evidence>
<evidence type="ECO:0000259" key="2">
    <source>
        <dbReference type="PROSITE" id="PS50006"/>
    </source>
</evidence>
<feature type="region of interest" description="Disordered" evidence="1">
    <location>
        <begin position="1"/>
        <end position="126"/>
    </location>
</feature>
<proteinExistence type="predicted"/>
<dbReference type="STRING" id="105984.A0A427XQ50"/>
<dbReference type="InterPro" id="IPR008984">
    <property type="entry name" value="SMAD_FHA_dom_sf"/>
</dbReference>
<dbReference type="Proteomes" id="UP000279236">
    <property type="component" value="Unassembled WGS sequence"/>
</dbReference>
<evidence type="ECO:0000256" key="1">
    <source>
        <dbReference type="SAM" id="MobiDB-lite"/>
    </source>
</evidence>
<keyword evidence="4" id="KW-1185">Reference proteome</keyword>
<dbReference type="PANTHER" id="PTHR23308">
    <property type="entry name" value="NUCLEAR INHIBITOR OF PROTEIN PHOSPHATASE-1"/>
    <property type="match status" value="1"/>
</dbReference>
<feature type="compositionally biased region" description="Basic and acidic residues" evidence="1">
    <location>
        <begin position="16"/>
        <end position="105"/>
    </location>
</feature>
<name>A0A427XQ50_9TREE</name>
<dbReference type="AlphaFoldDB" id="A0A427XQ50"/>
<reference evidence="3 4" key="1">
    <citation type="submission" date="2018-11" db="EMBL/GenBank/DDBJ databases">
        <title>Genome sequence of Apiotrichum porosum DSM 27194.</title>
        <authorList>
            <person name="Aliyu H."/>
            <person name="Gorte O."/>
            <person name="Ochsenreither K."/>
        </authorList>
    </citation>
    <scope>NUCLEOTIDE SEQUENCE [LARGE SCALE GENOMIC DNA]</scope>
    <source>
        <strain evidence="3 4">DSM 27194</strain>
    </source>
</reference>
<comment type="caution">
    <text evidence="3">The sequence shown here is derived from an EMBL/GenBank/DDBJ whole genome shotgun (WGS) entry which is preliminary data.</text>
</comment>
<dbReference type="Pfam" id="PF00498">
    <property type="entry name" value="FHA"/>
    <property type="match status" value="1"/>
</dbReference>
<accession>A0A427XQ50</accession>
<dbReference type="FunFam" id="2.60.200.20:FF:000038">
    <property type="entry name" value="FHA domain-containing protein SNIP1"/>
    <property type="match status" value="1"/>
</dbReference>
<feature type="domain" description="FHA" evidence="2">
    <location>
        <begin position="177"/>
        <end position="240"/>
    </location>
</feature>
<dbReference type="PROSITE" id="PS50006">
    <property type="entry name" value="FHA_DOMAIN"/>
    <property type="match status" value="1"/>
</dbReference>